<feature type="signal peptide" evidence="14">
    <location>
        <begin position="1"/>
        <end position="15"/>
    </location>
</feature>
<name>A0AAD8EQY8_DIPPU</name>
<feature type="non-terminal residue" evidence="15">
    <location>
        <position position="471"/>
    </location>
</feature>
<dbReference type="EMBL" id="JASPKZ010000808">
    <property type="protein sequence ID" value="KAJ9599443.1"/>
    <property type="molecule type" value="Genomic_DNA"/>
</dbReference>
<organism evidence="15 16">
    <name type="scientific">Diploptera punctata</name>
    <name type="common">Pacific beetle cockroach</name>
    <dbReference type="NCBI Taxonomy" id="6984"/>
    <lineage>
        <taxon>Eukaryota</taxon>
        <taxon>Metazoa</taxon>
        <taxon>Ecdysozoa</taxon>
        <taxon>Arthropoda</taxon>
        <taxon>Hexapoda</taxon>
        <taxon>Insecta</taxon>
        <taxon>Pterygota</taxon>
        <taxon>Neoptera</taxon>
        <taxon>Polyneoptera</taxon>
        <taxon>Dictyoptera</taxon>
        <taxon>Blattodea</taxon>
        <taxon>Blaberoidea</taxon>
        <taxon>Blaberidae</taxon>
        <taxon>Diplopterinae</taxon>
        <taxon>Diploptera</taxon>
    </lineage>
</organism>
<reference evidence="15" key="2">
    <citation type="submission" date="2023-05" db="EMBL/GenBank/DDBJ databases">
        <authorList>
            <person name="Fouks B."/>
        </authorList>
    </citation>
    <scope>NUCLEOTIDE SEQUENCE</scope>
    <source>
        <strain evidence="15">Stay&amp;Tobe</strain>
        <tissue evidence="15">Testes</tissue>
    </source>
</reference>
<dbReference type="GO" id="GO:0005886">
    <property type="term" value="C:plasma membrane"/>
    <property type="evidence" value="ECO:0007669"/>
    <property type="project" value="TreeGrafter"/>
</dbReference>
<evidence type="ECO:0000313" key="16">
    <source>
        <dbReference type="Proteomes" id="UP001233999"/>
    </source>
</evidence>
<dbReference type="Gene3D" id="1.10.287.770">
    <property type="entry name" value="YojJ-like"/>
    <property type="match status" value="1"/>
</dbReference>
<keyword evidence="5 12" id="KW-0812">Transmembrane</keyword>
<evidence type="ECO:0000256" key="10">
    <source>
        <dbReference type="ARBA" id="ARBA00023201"/>
    </source>
</evidence>
<accession>A0AAD8EQY8</accession>
<comment type="caution">
    <text evidence="15">The sequence shown here is derived from an EMBL/GenBank/DDBJ whole genome shotgun (WGS) entry which is preliminary data.</text>
</comment>
<evidence type="ECO:0000256" key="3">
    <source>
        <dbReference type="ARBA" id="ARBA00022448"/>
    </source>
</evidence>
<keyword evidence="14" id="KW-0732">Signal</keyword>
<dbReference type="InterPro" id="IPR020903">
    <property type="entry name" value="ENaC_CS"/>
</dbReference>
<evidence type="ECO:0000256" key="12">
    <source>
        <dbReference type="RuleBase" id="RU000679"/>
    </source>
</evidence>
<keyword evidence="10 12" id="KW-0739">Sodium transport</keyword>
<evidence type="ECO:0000313" key="15">
    <source>
        <dbReference type="EMBL" id="KAJ9599443.1"/>
    </source>
</evidence>
<evidence type="ECO:0000256" key="7">
    <source>
        <dbReference type="ARBA" id="ARBA00023053"/>
    </source>
</evidence>
<evidence type="ECO:0000256" key="9">
    <source>
        <dbReference type="ARBA" id="ARBA00023136"/>
    </source>
</evidence>
<keyword evidence="8 12" id="KW-0406">Ion transport</keyword>
<dbReference type="AlphaFoldDB" id="A0AAD8EQY8"/>
<keyword evidence="16" id="KW-1185">Reference proteome</keyword>
<dbReference type="PROSITE" id="PS01206">
    <property type="entry name" value="ASC"/>
    <property type="match status" value="1"/>
</dbReference>
<evidence type="ECO:0000256" key="6">
    <source>
        <dbReference type="ARBA" id="ARBA00022989"/>
    </source>
</evidence>
<keyword evidence="9 13" id="KW-0472">Membrane</keyword>
<evidence type="ECO:0000256" key="11">
    <source>
        <dbReference type="ARBA" id="ARBA00023303"/>
    </source>
</evidence>
<evidence type="ECO:0000256" key="5">
    <source>
        <dbReference type="ARBA" id="ARBA00022692"/>
    </source>
</evidence>
<evidence type="ECO:0000256" key="2">
    <source>
        <dbReference type="ARBA" id="ARBA00007193"/>
    </source>
</evidence>
<comment type="similarity">
    <text evidence="2 12">Belongs to the amiloride-sensitive sodium channel (TC 1.A.6) family.</text>
</comment>
<dbReference type="GO" id="GO:0015280">
    <property type="term" value="F:ligand-gated sodium channel activity"/>
    <property type="evidence" value="ECO:0007669"/>
    <property type="project" value="TreeGrafter"/>
</dbReference>
<dbReference type="InterPro" id="IPR001873">
    <property type="entry name" value="ENaC"/>
</dbReference>
<gene>
    <name evidence="15" type="ORF">L9F63_010058</name>
</gene>
<keyword evidence="11 12" id="KW-0407">Ion channel</keyword>
<keyword evidence="4 12" id="KW-0894">Sodium channel</keyword>
<protein>
    <submittedName>
        <fullName evidence="15">Uncharacterized protein</fullName>
    </submittedName>
</protein>
<keyword evidence="3 12" id="KW-0813">Transport</keyword>
<dbReference type="Proteomes" id="UP001233999">
    <property type="component" value="Unassembled WGS sequence"/>
</dbReference>
<dbReference type="Pfam" id="PF00858">
    <property type="entry name" value="ASC"/>
    <property type="match status" value="1"/>
</dbReference>
<evidence type="ECO:0000256" key="4">
    <source>
        <dbReference type="ARBA" id="ARBA00022461"/>
    </source>
</evidence>
<comment type="subcellular location">
    <subcellularLocation>
        <location evidence="1">Membrane</location>
        <topology evidence="1">Multi-pass membrane protein</topology>
    </subcellularLocation>
</comment>
<feature type="chain" id="PRO_5042157268" evidence="14">
    <location>
        <begin position="16"/>
        <end position="471"/>
    </location>
</feature>
<sequence>LCWFVAFILSLAACGHLILQVWDKWDQRPVIVSFAEQSTPLWQVPFPAITICSETKTQRNVVNFTQLLLKSASPPWIMAPEERSQLGKMSLLCDLQHYRRGEKFINDSVIHFFEEVGPPFQEVLYTAKWKSKMTNPKSLFSPLLTEEGVCYTFNMLEASEMFTQEYHNAGNFLNHGNSSPQWTLDEGYTSGAGVDVYPIRALGSGAKAGITLVMSAKSDDLDYLCMGPVQGFKVLLHNPAEMPRVREQYLRVPLNQELVVRMIPSMMTTSEGLREYSPHRRQCYFPSERQLRFFKVYTQSNCALECLTNFTMHLCNCVAFHMPRNENMPICGSGSIDCMNKARDMLLLKEVEQGMLQYDTQGNSLSDCDCLQACTVLDYDSETSQADLDWRVFLPVKALNLNSSGLNIARLSVFFKDMQFITSQRTNCGGLLGLFMGFSILSLFEIVYYLTLRICCAYNWTKNNVHLLHNY</sequence>
<keyword evidence="7" id="KW-0915">Sodium</keyword>
<proteinExistence type="inferred from homology"/>
<dbReference type="PANTHER" id="PTHR11690">
    <property type="entry name" value="AMILORIDE-SENSITIVE SODIUM CHANNEL-RELATED"/>
    <property type="match status" value="1"/>
</dbReference>
<feature type="transmembrane region" description="Helical" evidence="13">
    <location>
        <begin position="431"/>
        <end position="452"/>
    </location>
</feature>
<keyword evidence="6 13" id="KW-1133">Transmembrane helix</keyword>
<dbReference type="Gene3D" id="2.60.470.10">
    <property type="entry name" value="Acid-sensing ion channels like domains"/>
    <property type="match status" value="1"/>
</dbReference>
<evidence type="ECO:0000256" key="1">
    <source>
        <dbReference type="ARBA" id="ARBA00004141"/>
    </source>
</evidence>
<dbReference type="PANTHER" id="PTHR11690:SF288">
    <property type="entry name" value="AMILORIDE-SENSITIVE NA+ CHANNEL-RELATED"/>
    <property type="match status" value="1"/>
</dbReference>
<reference evidence="15" key="1">
    <citation type="journal article" date="2023" name="IScience">
        <title>Live-bearing cockroach genome reveals convergent evolutionary mechanisms linked to viviparity in insects and beyond.</title>
        <authorList>
            <person name="Fouks B."/>
            <person name="Harrison M.C."/>
            <person name="Mikhailova A.A."/>
            <person name="Marchal E."/>
            <person name="English S."/>
            <person name="Carruthers M."/>
            <person name="Jennings E.C."/>
            <person name="Chiamaka E.L."/>
            <person name="Frigard R.A."/>
            <person name="Pippel M."/>
            <person name="Attardo G.M."/>
            <person name="Benoit J.B."/>
            <person name="Bornberg-Bauer E."/>
            <person name="Tobe S.S."/>
        </authorList>
    </citation>
    <scope>NUCLEOTIDE SEQUENCE</scope>
    <source>
        <strain evidence="15">Stay&amp;Tobe</strain>
    </source>
</reference>
<evidence type="ECO:0000256" key="14">
    <source>
        <dbReference type="SAM" id="SignalP"/>
    </source>
</evidence>
<evidence type="ECO:0000256" key="8">
    <source>
        <dbReference type="ARBA" id="ARBA00023065"/>
    </source>
</evidence>
<evidence type="ECO:0000256" key="13">
    <source>
        <dbReference type="SAM" id="Phobius"/>
    </source>
</evidence>
<dbReference type="PRINTS" id="PR01078">
    <property type="entry name" value="AMINACHANNEL"/>
</dbReference>